<protein>
    <submittedName>
        <fullName evidence="4">Dipeptidyl peptidase IV</fullName>
    </submittedName>
</protein>
<dbReference type="eggNOG" id="COG1506">
    <property type="taxonomic scope" value="Bacteria"/>
</dbReference>
<dbReference type="Gene3D" id="2.140.10.30">
    <property type="entry name" value="Dipeptidylpeptidase IV, N-terminal domain"/>
    <property type="match status" value="1"/>
</dbReference>
<dbReference type="InterPro" id="IPR001375">
    <property type="entry name" value="Peptidase_S9_cat"/>
</dbReference>
<name>H5T9Z7_9ALTE</name>
<evidence type="ECO:0000259" key="2">
    <source>
        <dbReference type="Pfam" id="PF00326"/>
    </source>
</evidence>
<evidence type="ECO:0000259" key="3">
    <source>
        <dbReference type="Pfam" id="PF00930"/>
    </source>
</evidence>
<sequence>MIKKFQSASIFLCASMVLGCSATNSATSTQKSNSINTPFATATVNQAPVGNAGLASASSVNAQLTMEQIMADPDWLGRQPQAAYFSPTGDSLLYYRKREGSVIQDLFETNEGLANGEQVSIGELHSHEYDEIIDDNDHDFIAWIFEGNVFAQKRGQSNVMQLTKDSDTAHNLAYFEGSGVSFQKGNGFHALDINSGLSQQVFEWKFEENEPAVKPAKDYIAQEQQKLINYVQVQRKNRQDMRAQQDRLARENQSVMSSTFYFDEDHSNVLASLSPDGKYAIVVTRISTPTRSDTDIMPDYIEEDGRIKAQSVRQRVADAKPESHSIFFLDIQNNTQKELSYVSLPGYNEDVLADVKRENAEAKGETYTNNRLPRDIGLLFDWYATEMPVKWHDSSQHVALMLEAWDNKDRWIVSVDVNEPIFTTQHRMHDKAWVNYRFNQFGWFDEANTLYLLSEQSGYSQLYTKALNGSLNALTQGRFVVDNVVLTQNDDFFYYKANKKHPGIYEVYRVAASGGEPQALTDLNGMTDFVLSPTEDRLLLTHSTLAMPPELYVMSTQTPSTPQRLTNTVSDAFLSIDWAVPAIVAIPSSHTKQPVYSRVYTPAQTTDTNKRRAVVFNHGAGYLQNAHLGWSGYFREFMFHSLLVSEGYVVLDMDFRASAGYGRDWRTAIYRQMGTPEVQDLKDGVKWLVENANVDEQRIGTYGGSYGGFLTFMALFTEPDLFQAGAALRPVSDWAHYNTPYTANILNTPDIDPIAYERSSPIYFAEGLTKPLLMNAPMVDDNVFFLDVVRLVQRLIELEKEDFETAIYPVEPHGFVQPSSWLDEYRRIYKLFETHL</sequence>
<dbReference type="RefSeq" id="WP_006003947.1">
    <property type="nucleotide sequence ID" value="NZ_BAET01000008.1"/>
</dbReference>
<feature type="domain" description="Dipeptidylpeptidase IV N-terminal" evidence="3">
    <location>
        <begin position="388"/>
        <end position="549"/>
    </location>
</feature>
<dbReference type="GO" id="GO:0006508">
    <property type="term" value="P:proteolysis"/>
    <property type="evidence" value="ECO:0007669"/>
    <property type="project" value="InterPro"/>
</dbReference>
<dbReference type="PANTHER" id="PTHR11731:SF193">
    <property type="entry name" value="DIPEPTIDYL PEPTIDASE 9"/>
    <property type="match status" value="1"/>
</dbReference>
<reference evidence="4 5" key="2">
    <citation type="journal article" date="2017" name="Antonie Van Leeuwenhoek">
        <title>Rhizobium rhizosphaerae sp. nov., a novel species isolated from rice rhizosphere.</title>
        <authorList>
            <person name="Zhao J.J."/>
            <person name="Zhang J."/>
            <person name="Zhang R.J."/>
            <person name="Zhang C.W."/>
            <person name="Yin H.Q."/>
            <person name="Zhang X.X."/>
        </authorList>
    </citation>
    <scope>NUCLEOTIDE SEQUENCE [LARGE SCALE GENOMIC DNA]</scope>
    <source>
        <strain evidence="4 5">ACAM 611</strain>
    </source>
</reference>
<dbReference type="SUPFAM" id="SSF53474">
    <property type="entry name" value="alpha/beta-Hydrolases"/>
    <property type="match status" value="1"/>
</dbReference>
<evidence type="ECO:0000313" key="5">
    <source>
        <dbReference type="Proteomes" id="UP000053586"/>
    </source>
</evidence>
<dbReference type="GO" id="GO:0008239">
    <property type="term" value="F:dipeptidyl-peptidase activity"/>
    <property type="evidence" value="ECO:0007669"/>
    <property type="project" value="TreeGrafter"/>
</dbReference>
<keyword evidence="1" id="KW-0732">Signal</keyword>
<dbReference type="STRING" id="56804.BAE46_01525"/>
<evidence type="ECO:0000313" key="4">
    <source>
        <dbReference type="EMBL" id="GAB55124.1"/>
    </source>
</evidence>
<dbReference type="SUPFAM" id="SSF82171">
    <property type="entry name" value="DPP6 N-terminal domain-like"/>
    <property type="match status" value="1"/>
</dbReference>
<proteinExistence type="predicted"/>
<reference evidence="4 5" key="1">
    <citation type="journal article" date="2012" name="J. Bacteriol.">
        <title>Genome sequence of proteorhodopsin-containing sea ice bacterium Glaciecola punicea ACAM 611T.</title>
        <authorList>
            <person name="Qin Q.-L."/>
            <person name="Xie B.-B."/>
            <person name="Shu Y.-L."/>
            <person name="Rong J.-C."/>
            <person name="Zhao D.-L."/>
            <person name="Zhang X.-Y."/>
            <person name="Chen X.-L."/>
            <person name="Zhou B.-C."/>
            <person name="Zhanga Y.-Z."/>
        </authorList>
    </citation>
    <scope>NUCLEOTIDE SEQUENCE [LARGE SCALE GENOMIC DNA]</scope>
    <source>
        <strain evidence="4 5">ACAM 611</strain>
    </source>
</reference>
<dbReference type="InterPro" id="IPR029058">
    <property type="entry name" value="AB_hydrolase_fold"/>
</dbReference>
<dbReference type="PROSITE" id="PS51257">
    <property type="entry name" value="PROKAR_LIPOPROTEIN"/>
    <property type="match status" value="1"/>
</dbReference>
<dbReference type="Pfam" id="PF00930">
    <property type="entry name" value="DPPIV_N"/>
    <property type="match status" value="1"/>
</dbReference>
<keyword evidence="5" id="KW-1185">Reference proteome</keyword>
<dbReference type="Pfam" id="PF00326">
    <property type="entry name" value="Peptidase_S9"/>
    <property type="match status" value="1"/>
</dbReference>
<feature type="signal peptide" evidence="1">
    <location>
        <begin position="1"/>
        <end position="26"/>
    </location>
</feature>
<dbReference type="AlphaFoldDB" id="H5T9Z7"/>
<accession>H5T9Z7</accession>
<dbReference type="Proteomes" id="UP000053586">
    <property type="component" value="Unassembled WGS sequence"/>
</dbReference>
<organism evidence="4 5">
    <name type="scientific">Glaciecola punicea ACAM 611</name>
    <dbReference type="NCBI Taxonomy" id="1121923"/>
    <lineage>
        <taxon>Bacteria</taxon>
        <taxon>Pseudomonadati</taxon>
        <taxon>Pseudomonadota</taxon>
        <taxon>Gammaproteobacteria</taxon>
        <taxon>Alteromonadales</taxon>
        <taxon>Alteromonadaceae</taxon>
        <taxon>Glaciecola</taxon>
    </lineage>
</organism>
<feature type="domain" description="Peptidase S9 prolyl oligopeptidase catalytic" evidence="2">
    <location>
        <begin position="641"/>
        <end position="836"/>
    </location>
</feature>
<dbReference type="EMBL" id="BAET01000008">
    <property type="protein sequence ID" value="GAB55124.1"/>
    <property type="molecule type" value="Genomic_DNA"/>
</dbReference>
<dbReference type="eggNOG" id="COG0823">
    <property type="taxonomic scope" value="Bacteria"/>
</dbReference>
<dbReference type="InterPro" id="IPR002469">
    <property type="entry name" value="Peptidase_S9B_N"/>
</dbReference>
<dbReference type="Gene3D" id="3.40.50.1820">
    <property type="entry name" value="alpha/beta hydrolase"/>
    <property type="match status" value="1"/>
</dbReference>
<dbReference type="InterPro" id="IPR050278">
    <property type="entry name" value="Serine_Prot_S9B/DPPIV"/>
</dbReference>
<gene>
    <name evidence="4" type="ORF">GPUN_0993</name>
</gene>
<dbReference type="PANTHER" id="PTHR11731">
    <property type="entry name" value="PROTEASE FAMILY S9B,C DIPEPTIDYL-PEPTIDASE IV-RELATED"/>
    <property type="match status" value="1"/>
</dbReference>
<feature type="chain" id="PRO_5003598934" evidence="1">
    <location>
        <begin position="27"/>
        <end position="836"/>
    </location>
</feature>
<evidence type="ECO:0000256" key="1">
    <source>
        <dbReference type="SAM" id="SignalP"/>
    </source>
</evidence>
<dbReference type="GO" id="GO:0008236">
    <property type="term" value="F:serine-type peptidase activity"/>
    <property type="evidence" value="ECO:0007669"/>
    <property type="project" value="InterPro"/>
</dbReference>
<comment type="caution">
    <text evidence="4">The sequence shown here is derived from an EMBL/GenBank/DDBJ whole genome shotgun (WGS) entry which is preliminary data.</text>
</comment>